<gene>
    <name evidence="2" type="primary">DHX30</name>
    <name evidence="2" type="ORF">SPIL2461_LOCUS11912</name>
</gene>
<dbReference type="EMBL" id="CAJNIZ010023655">
    <property type="protein sequence ID" value="CAE7470598.1"/>
    <property type="molecule type" value="Genomic_DNA"/>
</dbReference>
<dbReference type="OrthoDB" id="410782at2759"/>
<evidence type="ECO:0000313" key="2">
    <source>
        <dbReference type="EMBL" id="CAE7470598.1"/>
    </source>
</evidence>
<dbReference type="SUPFAM" id="SSF51294">
    <property type="entry name" value="Hedgehog/intein (Hint) domain"/>
    <property type="match status" value="1"/>
</dbReference>
<dbReference type="InterPro" id="IPR036844">
    <property type="entry name" value="Hint_dom_sf"/>
</dbReference>
<name>A0A812S816_SYMPI</name>
<dbReference type="Gene3D" id="2.170.16.10">
    <property type="entry name" value="Hedgehog/Intein (Hint) domain"/>
    <property type="match status" value="1"/>
</dbReference>
<feature type="region of interest" description="Disordered" evidence="1">
    <location>
        <begin position="346"/>
        <end position="380"/>
    </location>
</feature>
<dbReference type="Proteomes" id="UP000649617">
    <property type="component" value="Unassembled WGS sequence"/>
</dbReference>
<protein>
    <submittedName>
        <fullName evidence="2">DHX30 protein</fullName>
    </submittedName>
</protein>
<keyword evidence="3" id="KW-1185">Reference proteome</keyword>
<reference evidence="2" key="1">
    <citation type="submission" date="2021-02" db="EMBL/GenBank/DDBJ databases">
        <authorList>
            <person name="Dougan E. K."/>
            <person name="Rhodes N."/>
            <person name="Thang M."/>
            <person name="Chan C."/>
        </authorList>
    </citation>
    <scope>NUCLEOTIDE SEQUENCE</scope>
</reference>
<evidence type="ECO:0000313" key="3">
    <source>
        <dbReference type="Proteomes" id="UP000649617"/>
    </source>
</evidence>
<proteinExistence type="predicted"/>
<organism evidence="2 3">
    <name type="scientific">Symbiodinium pilosum</name>
    <name type="common">Dinoflagellate</name>
    <dbReference type="NCBI Taxonomy" id="2952"/>
    <lineage>
        <taxon>Eukaryota</taxon>
        <taxon>Sar</taxon>
        <taxon>Alveolata</taxon>
        <taxon>Dinophyceae</taxon>
        <taxon>Suessiales</taxon>
        <taxon>Symbiodiniaceae</taxon>
        <taxon>Symbiodinium</taxon>
    </lineage>
</organism>
<evidence type="ECO:0000256" key="1">
    <source>
        <dbReference type="SAM" id="MobiDB-lite"/>
    </source>
</evidence>
<accession>A0A812S816</accession>
<dbReference type="AlphaFoldDB" id="A0A812S816"/>
<comment type="caution">
    <text evidence="2">The sequence shown here is derived from an EMBL/GenBank/DDBJ whole genome shotgun (WGS) entry which is preliminary data.</text>
</comment>
<sequence>MLEIVSGAHIAHGKHKGLLITDVATLVQSGHVEWDALEMRLDVVWWHGHYRSLNNRHLAALKLSGVERCCVRLWPLTPGLNLVGSPNSCVVRKFIKSQSSSVGGRTIRLVDRALCPGSPAASCPEVPQENEIDRQEHQYLTLNSASYSSVMSREDCWINETYFLTPSGVLQPVEAIRAGDQVCAANGQVLQIKKAERLPRENRNLVHMKTEYAELVVTSNHKARLVTHVCHVVWVSYQVNYIYCKIIGFVRITVSSLPLSIQLPSVWKFAHAPPSFVCNVMAERGRQIQPVMADKLSEGHRVLISGSRPQELTHVRHFNDEVECYRLELDPDLPIESFHKLKGILTKGQGQQPHRRAQRTKQSTGLPLERLPEDQETPLD</sequence>